<sequence length="290" mass="31331">MRIFFLLAAGLLPFLLAGQDRPGRISARVTIGDTSQVHLLTLVDNSTFFGTVTAVTGDSVRLVSRSFADPLVVPWERVHRISRYRGGWGAPSAQLALDDLTLVRTALPFAGRRRFKTVMLMYNALDFNLNPHLQLGVGNAAVLGLTFSQRYRTSLSSWLHLGVSNETLVIPTLSLYSVGVGLAGDLTGLLTVGSSDQFVHFGTGLFYIAGEGPLANFRLGAGRRISPSVHLSGELLAVGTDAGQLAVLPSLTVGLARRSHRWGFGLATVMHDGETFFPPPIPYLSYAVYY</sequence>
<reference evidence="1 2" key="1">
    <citation type="submission" date="2017-10" db="EMBL/GenBank/DDBJ databases">
        <title>The draft genome sequence of Lewinella marina KCTC 32374.</title>
        <authorList>
            <person name="Wang K."/>
        </authorList>
    </citation>
    <scope>NUCLEOTIDE SEQUENCE [LARGE SCALE GENOMIC DNA]</scope>
    <source>
        <strain evidence="1 2">MKG-38</strain>
    </source>
</reference>
<keyword evidence="2" id="KW-1185">Reference proteome</keyword>
<comment type="caution">
    <text evidence="1">The sequence shown here is derived from an EMBL/GenBank/DDBJ whole genome shotgun (WGS) entry which is preliminary data.</text>
</comment>
<evidence type="ECO:0000313" key="2">
    <source>
        <dbReference type="Proteomes" id="UP000226437"/>
    </source>
</evidence>
<proteinExistence type="predicted"/>
<evidence type="ECO:0000313" key="1">
    <source>
        <dbReference type="EMBL" id="PHL00142.1"/>
    </source>
</evidence>
<gene>
    <name evidence="1" type="ORF">CGL56_03620</name>
</gene>
<protein>
    <submittedName>
        <fullName evidence="1">Uncharacterized protein</fullName>
    </submittedName>
</protein>
<dbReference type="EMBL" id="PDLO01000001">
    <property type="protein sequence ID" value="PHL00142.1"/>
    <property type="molecule type" value="Genomic_DNA"/>
</dbReference>
<organism evidence="1 2">
    <name type="scientific">Neolewinella marina</name>
    <dbReference type="NCBI Taxonomy" id="438751"/>
    <lineage>
        <taxon>Bacteria</taxon>
        <taxon>Pseudomonadati</taxon>
        <taxon>Bacteroidota</taxon>
        <taxon>Saprospiria</taxon>
        <taxon>Saprospirales</taxon>
        <taxon>Lewinellaceae</taxon>
        <taxon>Neolewinella</taxon>
    </lineage>
</organism>
<dbReference type="RefSeq" id="WP_099105121.1">
    <property type="nucleotide sequence ID" value="NZ_JAATJF010000001.1"/>
</dbReference>
<dbReference type="AlphaFoldDB" id="A0A2G0CJJ6"/>
<dbReference type="Proteomes" id="UP000226437">
    <property type="component" value="Unassembled WGS sequence"/>
</dbReference>
<accession>A0A2G0CJJ6</accession>
<dbReference type="OrthoDB" id="1491243at2"/>
<name>A0A2G0CJJ6_9BACT</name>